<comment type="caution">
    <text evidence="4">The sequence shown here is derived from an EMBL/GenBank/DDBJ whole genome shotgun (WGS) entry which is preliminary data.</text>
</comment>
<keyword evidence="3" id="KW-0812">Transmembrane</keyword>
<keyword evidence="3" id="KW-0472">Membrane</keyword>
<feature type="transmembrane region" description="Helical" evidence="3">
    <location>
        <begin position="7"/>
        <end position="27"/>
    </location>
</feature>
<reference evidence="4 5" key="1">
    <citation type="submission" date="2018-07" db="EMBL/GenBank/DDBJ databases">
        <title>Phylogenomic Insights into understanding Host Adaptation of Lactobacillus reuteri by a novel species, Lactobacillus spp. M31.</title>
        <authorList>
            <person name="Sharma S."/>
            <person name="Patil P."/>
            <person name="Korpole S."/>
            <person name="Patil P.B."/>
        </authorList>
    </citation>
    <scope>NUCLEOTIDE SEQUENCE [LARGE SCALE GENOMIC DNA]</scope>
    <source>
        <strain evidence="4 5">M31</strain>
    </source>
</reference>
<protein>
    <submittedName>
        <fullName evidence="4">Type II secretion system protein</fullName>
    </submittedName>
</protein>
<accession>A0ABR8P6S4</accession>
<sequence length="148" mass="17272">MIRRKGFTFLETIIVLGIAALILTITIPPFTRSQQIMMEERFWRLFRREWRQAQLRAEIDQQLTIIRYNKVGGTIYFRWSNGCNEVVIPATLRVVSFGEVVISPTGYTKARTQVFQSNINHHLFLMKIQLAWGGYRIEEKNSGSIYDG</sequence>
<evidence type="ECO:0000313" key="5">
    <source>
        <dbReference type="Proteomes" id="UP000704341"/>
    </source>
</evidence>
<keyword evidence="3" id="KW-1133">Transmembrane helix</keyword>
<evidence type="ECO:0000313" key="4">
    <source>
        <dbReference type="EMBL" id="MBD5806441.1"/>
    </source>
</evidence>
<dbReference type="EMBL" id="QORN01000017">
    <property type="protein sequence ID" value="MBD5806441.1"/>
    <property type="molecule type" value="Genomic_DNA"/>
</dbReference>
<comment type="subcellular location">
    <subcellularLocation>
        <location evidence="1">Cell surface</location>
    </subcellularLocation>
</comment>
<evidence type="ECO:0000256" key="2">
    <source>
        <dbReference type="ARBA" id="ARBA00023287"/>
    </source>
</evidence>
<proteinExistence type="predicted"/>
<dbReference type="InterPro" id="IPR012902">
    <property type="entry name" value="N_methyl_site"/>
</dbReference>
<dbReference type="InterPro" id="IPR045584">
    <property type="entry name" value="Pilin-like"/>
</dbReference>
<name>A0ABR8P6S4_9LACO</name>
<keyword evidence="5" id="KW-1185">Reference proteome</keyword>
<keyword evidence="2" id="KW-0178">Competence</keyword>
<dbReference type="SUPFAM" id="SSF54523">
    <property type="entry name" value="Pili subunits"/>
    <property type="match status" value="1"/>
</dbReference>
<organism evidence="4 5">
    <name type="scientific">Limosilactobacillus walteri</name>
    <dbReference type="NCBI Taxonomy" id="2268022"/>
    <lineage>
        <taxon>Bacteria</taxon>
        <taxon>Bacillati</taxon>
        <taxon>Bacillota</taxon>
        <taxon>Bacilli</taxon>
        <taxon>Lactobacillales</taxon>
        <taxon>Lactobacillaceae</taxon>
        <taxon>Limosilactobacillus</taxon>
    </lineage>
</organism>
<dbReference type="NCBIfam" id="TIGR02532">
    <property type="entry name" value="IV_pilin_GFxxxE"/>
    <property type="match status" value="1"/>
</dbReference>
<gene>
    <name evidence="4" type="ORF">DTK66_04815</name>
</gene>
<evidence type="ECO:0000256" key="1">
    <source>
        <dbReference type="ARBA" id="ARBA00004241"/>
    </source>
</evidence>
<dbReference type="RefSeq" id="WP_191667939.1">
    <property type="nucleotide sequence ID" value="NZ_QORN01000017.1"/>
</dbReference>
<dbReference type="Proteomes" id="UP000704341">
    <property type="component" value="Unassembled WGS sequence"/>
</dbReference>
<evidence type="ECO:0000256" key="3">
    <source>
        <dbReference type="SAM" id="Phobius"/>
    </source>
</evidence>